<dbReference type="Gramene" id="TraesCAD_scaffold_001866_01G000200.1">
    <property type="protein sequence ID" value="TraesCAD_scaffold_001866_01G000200.1"/>
    <property type="gene ID" value="TraesCAD_scaffold_001866_01G000200"/>
</dbReference>
<dbReference type="AlphaFoldDB" id="A0A3B6REX4"/>
<feature type="coiled-coil region" evidence="1">
    <location>
        <begin position="243"/>
        <end position="270"/>
    </location>
</feature>
<organism evidence="3">
    <name type="scientific">Triticum aestivum</name>
    <name type="common">Wheat</name>
    <dbReference type="NCBI Taxonomy" id="4565"/>
    <lineage>
        <taxon>Eukaryota</taxon>
        <taxon>Viridiplantae</taxon>
        <taxon>Streptophyta</taxon>
        <taxon>Embryophyta</taxon>
        <taxon>Tracheophyta</taxon>
        <taxon>Spermatophyta</taxon>
        <taxon>Magnoliopsida</taxon>
        <taxon>Liliopsida</taxon>
        <taxon>Poales</taxon>
        <taxon>Poaceae</taxon>
        <taxon>BOP clade</taxon>
        <taxon>Pooideae</taxon>
        <taxon>Triticodae</taxon>
        <taxon>Triticeae</taxon>
        <taxon>Triticinae</taxon>
        <taxon>Triticum</taxon>
    </lineage>
</organism>
<evidence type="ECO:0000313" key="3">
    <source>
        <dbReference type="EnsemblPlants" id="TraesCS7A02G275900.1.cds1"/>
    </source>
</evidence>
<dbReference type="OMA" id="PLFQQCE"/>
<keyword evidence="1" id="KW-0175">Coiled coil</keyword>
<protein>
    <submittedName>
        <fullName evidence="3">Uncharacterized protein</fullName>
    </submittedName>
</protein>
<dbReference type="Gramene" id="TraesCS7A02G275900.1">
    <property type="protein sequence ID" value="TraesCS7A02G275900.1.cds1"/>
    <property type="gene ID" value="TraesCS7A02G275900"/>
</dbReference>
<reference evidence="3" key="2">
    <citation type="submission" date="2018-10" db="UniProtKB">
        <authorList>
            <consortium name="EnsemblPlants"/>
        </authorList>
    </citation>
    <scope>IDENTIFICATION</scope>
</reference>
<dbReference type="EnsemblPlants" id="TraesCS7A02G275900.1">
    <property type="protein sequence ID" value="TraesCS7A02G275900.1.cds1"/>
    <property type="gene ID" value="TraesCS7A02G275900"/>
</dbReference>
<sequence length="291" mass="32577">MPGLLLLSVHTCIYRDKPIGRTQHHRRAASLIFYLQRANEKTSASNTIMAPHLRSTSVPSSPRSGETDVDQQLHSLNTATISPLSTIGTVCVGLRRLGDIYDCIDELTCLPSSQILLCKTQQRISVEQELERSLILLDLCNVVQVSFSELKASVQDMQLVIKRGEDAALQVKIQSWFHQIKKVQKTLKKNTKKSSSADLESCRVVRLLTEAREAAVTMIGSSMELLSKQIAPPNSNKWALVSKAFQKKRVNCEEEQLQVLELDIVDLESGVETLFRRLIQSRVSLLNILSL</sequence>
<dbReference type="PANTHER" id="PTHR33070:SF50">
    <property type="entry name" value="OS08G0553050 PROTEIN"/>
    <property type="match status" value="1"/>
</dbReference>
<dbReference type="Gramene" id="TraesROB_scaffold_002477_01G000200.1">
    <property type="protein sequence ID" value="TraesROB_scaffold_002477_01G000200.1"/>
    <property type="gene ID" value="TraesROB_scaffold_002477_01G000200"/>
</dbReference>
<evidence type="ECO:0000313" key="4">
    <source>
        <dbReference type="Proteomes" id="UP000019116"/>
    </source>
</evidence>
<name>A0A3B6REX4_WHEAT</name>
<accession>A0A3B6REX4</accession>
<reference evidence="3" key="1">
    <citation type="submission" date="2018-08" db="EMBL/GenBank/DDBJ databases">
        <authorList>
            <person name="Rossello M."/>
        </authorList>
    </citation>
    <scope>NUCLEOTIDE SEQUENCE [LARGE SCALE GENOMIC DNA]</scope>
    <source>
        <strain evidence="3">cv. Chinese Spring</strain>
    </source>
</reference>
<dbReference type="Pfam" id="PF03087">
    <property type="entry name" value="BPS1"/>
    <property type="match status" value="1"/>
</dbReference>
<dbReference type="Gramene" id="TraesWEE_scaffold_038567_01G000200.1">
    <property type="protein sequence ID" value="TraesWEE_scaffold_038567_01G000200.1"/>
    <property type="gene ID" value="TraesWEE_scaffold_038567_01G000200"/>
</dbReference>
<feature type="region of interest" description="Disordered" evidence="2">
    <location>
        <begin position="45"/>
        <end position="68"/>
    </location>
</feature>
<proteinExistence type="predicted"/>
<keyword evidence="4" id="KW-1185">Reference proteome</keyword>
<dbReference type="InterPro" id="IPR004320">
    <property type="entry name" value="BPS1_pln"/>
</dbReference>
<dbReference type="GO" id="GO:0048367">
    <property type="term" value="P:shoot system development"/>
    <property type="evidence" value="ECO:0007669"/>
    <property type="project" value="InterPro"/>
</dbReference>
<dbReference type="Gramene" id="TraesCLE_scaffold_031891_01G000200.1">
    <property type="protein sequence ID" value="TraesCLE_scaffold_031891_01G000200.1"/>
    <property type="gene ID" value="TraesCLE_scaffold_031891_01G000200"/>
</dbReference>
<dbReference type="PANTHER" id="PTHR33070">
    <property type="entry name" value="OS06G0725500 PROTEIN"/>
    <property type="match status" value="1"/>
</dbReference>
<dbReference type="GO" id="GO:0048364">
    <property type="term" value="P:root development"/>
    <property type="evidence" value="ECO:0007669"/>
    <property type="project" value="InterPro"/>
</dbReference>
<dbReference type="Gramene" id="TraesRN7D0100642700.1">
    <property type="protein sequence ID" value="TraesRN7D0100642700.1"/>
    <property type="gene ID" value="TraesRN7D0100642700"/>
</dbReference>
<dbReference type="Proteomes" id="UP000019116">
    <property type="component" value="Chromosome 7A"/>
</dbReference>
<evidence type="ECO:0000256" key="1">
    <source>
        <dbReference type="SAM" id="Coils"/>
    </source>
</evidence>
<evidence type="ECO:0000256" key="2">
    <source>
        <dbReference type="SAM" id="MobiDB-lite"/>
    </source>
</evidence>
<dbReference type="OrthoDB" id="1701699at2759"/>